<feature type="active site" evidence="10 11">
    <location>
        <position position="172"/>
    </location>
</feature>
<keyword evidence="10" id="KW-0963">Cytoplasm</keyword>
<dbReference type="UniPathway" id="UPA00031">
    <property type="reaction ID" value="UER00010"/>
</dbReference>
<reference evidence="13 14" key="1">
    <citation type="submission" date="2015-09" db="EMBL/GenBank/DDBJ databases">
        <title>Draft genome sequence of Acidiplasma aeolicum DSM 18409.</title>
        <authorList>
            <person name="Hemp J."/>
        </authorList>
    </citation>
    <scope>NUCLEOTIDE SEQUENCE [LARGE SCALE GENOMIC DNA]</scope>
    <source>
        <strain evidence="13 14">V</strain>
    </source>
</reference>
<comment type="catalytic activity">
    <reaction evidence="9 10">
        <text>L-glutamine + H2O = L-glutamate + NH4(+)</text>
        <dbReference type="Rhea" id="RHEA:15889"/>
        <dbReference type="ChEBI" id="CHEBI:15377"/>
        <dbReference type="ChEBI" id="CHEBI:28938"/>
        <dbReference type="ChEBI" id="CHEBI:29985"/>
        <dbReference type="ChEBI" id="CHEBI:58359"/>
        <dbReference type="EC" id="3.5.1.2"/>
    </reaction>
</comment>
<dbReference type="RefSeq" id="WP_054964053.1">
    <property type="nucleotide sequence ID" value="NZ_JBBYJF010000002.1"/>
</dbReference>
<keyword evidence="6 10" id="KW-0368">Histidine biosynthesis</keyword>
<dbReference type="PIRSF" id="PIRSF000495">
    <property type="entry name" value="Amidotransf_hisH"/>
    <property type="match status" value="1"/>
</dbReference>
<evidence type="ECO:0000256" key="6">
    <source>
        <dbReference type="ARBA" id="ARBA00023102"/>
    </source>
</evidence>
<dbReference type="PANTHER" id="PTHR42701:SF1">
    <property type="entry name" value="IMIDAZOLE GLYCEROL PHOSPHATE SYNTHASE SUBUNIT HISH"/>
    <property type="match status" value="1"/>
</dbReference>
<evidence type="ECO:0000256" key="3">
    <source>
        <dbReference type="ARBA" id="ARBA00022605"/>
    </source>
</evidence>
<evidence type="ECO:0000259" key="12">
    <source>
        <dbReference type="Pfam" id="PF00117"/>
    </source>
</evidence>
<evidence type="ECO:0000256" key="5">
    <source>
        <dbReference type="ARBA" id="ARBA00022962"/>
    </source>
</evidence>
<comment type="catalytic activity">
    <reaction evidence="8 10">
        <text>5-[(5-phospho-1-deoxy-D-ribulos-1-ylimino)methylamino]-1-(5-phospho-beta-D-ribosyl)imidazole-4-carboxamide + L-glutamine = D-erythro-1-(imidazol-4-yl)glycerol 3-phosphate + 5-amino-1-(5-phospho-beta-D-ribosyl)imidazole-4-carboxamide + L-glutamate + H(+)</text>
        <dbReference type="Rhea" id="RHEA:24793"/>
        <dbReference type="ChEBI" id="CHEBI:15378"/>
        <dbReference type="ChEBI" id="CHEBI:29985"/>
        <dbReference type="ChEBI" id="CHEBI:58278"/>
        <dbReference type="ChEBI" id="CHEBI:58359"/>
        <dbReference type="ChEBI" id="CHEBI:58475"/>
        <dbReference type="ChEBI" id="CHEBI:58525"/>
        <dbReference type="EC" id="4.3.2.10"/>
    </reaction>
</comment>
<comment type="subcellular location">
    <subcellularLocation>
        <location evidence="10">Cytoplasm</location>
    </subcellularLocation>
</comment>
<dbReference type="AlphaFoldDB" id="A0A0P9GZ67"/>
<comment type="subunit">
    <text evidence="2 10">Heterodimer of HisH and HisF.</text>
</comment>
<comment type="pathway">
    <text evidence="1 10">Amino-acid biosynthesis; L-histidine biosynthesis; L-histidine from 5-phospho-alpha-D-ribose 1-diphosphate: step 5/9.</text>
</comment>
<dbReference type="EC" id="3.5.1.2" evidence="10"/>
<gene>
    <name evidence="10" type="primary">hisH</name>
    <name evidence="13" type="ORF">SE19_03495</name>
</gene>
<keyword evidence="3 10" id="KW-0028">Amino-acid biosynthesis</keyword>
<dbReference type="InterPro" id="IPR017926">
    <property type="entry name" value="GATASE"/>
</dbReference>
<dbReference type="CDD" id="cd01748">
    <property type="entry name" value="GATase1_IGP_Synthase"/>
    <property type="match status" value="1"/>
</dbReference>
<comment type="caution">
    <text evidence="13">The sequence shown here is derived from an EMBL/GenBank/DDBJ whole genome shotgun (WGS) entry which is preliminary data.</text>
</comment>
<evidence type="ECO:0000256" key="7">
    <source>
        <dbReference type="ARBA" id="ARBA00023239"/>
    </source>
</evidence>
<name>A0A0P9GZ67_9ARCH</name>
<proteinExistence type="inferred from homology"/>
<dbReference type="PATRIC" id="fig|507754.4.peg.1188"/>
<protein>
    <recommendedName>
        <fullName evidence="10">Imidazole glycerol phosphate synthase subunit HisH</fullName>
        <ecNumber evidence="10">4.3.2.10</ecNumber>
    </recommendedName>
    <alternativeName>
        <fullName evidence="10">IGP synthase glutaminase subunit</fullName>
        <ecNumber evidence="10">3.5.1.2</ecNumber>
    </alternativeName>
    <alternativeName>
        <fullName evidence="10">IGP synthase subunit HisH</fullName>
    </alternativeName>
    <alternativeName>
        <fullName evidence="10">ImGP synthase subunit HisH</fullName>
        <shortName evidence="10">IGPS subunit HisH</shortName>
    </alternativeName>
</protein>
<feature type="active site" description="Nucleophile" evidence="10 11">
    <location>
        <position position="72"/>
    </location>
</feature>
<evidence type="ECO:0000256" key="11">
    <source>
        <dbReference type="PIRSR" id="PIRSR000495-1"/>
    </source>
</evidence>
<accession>A0A0P9GZ67</accession>
<sequence>MIAVIDTQAGNLFNINKIVNGEITRDPYVIERADKIVFPGVGSFSFVMNSIEGIKETIIEKIKSGIPYLGICLGLEVLYDSSEEGPGSGLSILSGSIKKLSKNRVPHIGWDTVELIKDSRLFSGIKNGSYFYFLHSYYAERNDYTVAITDYGNIISSAMQKDNIYAVQFHPEKSGINGIKVLKNFRDLI</sequence>
<dbReference type="Proteomes" id="UP000050515">
    <property type="component" value="Unassembled WGS sequence"/>
</dbReference>
<evidence type="ECO:0000313" key="13">
    <source>
        <dbReference type="EMBL" id="KPV46888.1"/>
    </source>
</evidence>
<dbReference type="PROSITE" id="PS51273">
    <property type="entry name" value="GATASE_TYPE_1"/>
    <property type="match status" value="1"/>
</dbReference>
<organism evidence="13 14">
    <name type="scientific">Acidiplasma aeolicum</name>
    <dbReference type="NCBI Taxonomy" id="507754"/>
    <lineage>
        <taxon>Archaea</taxon>
        <taxon>Methanobacteriati</taxon>
        <taxon>Thermoplasmatota</taxon>
        <taxon>Thermoplasmata</taxon>
        <taxon>Thermoplasmatales</taxon>
        <taxon>Ferroplasmaceae</taxon>
        <taxon>Acidiplasma</taxon>
    </lineage>
</organism>
<dbReference type="GO" id="GO:0016829">
    <property type="term" value="F:lyase activity"/>
    <property type="evidence" value="ECO:0007669"/>
    <property type="project" value="UniProtKB-KW"/>
</dbReference>
<dbReference type="GO" id="GO:0000105">
    <property type="term" value="P:L-histidine biosynthetic process"/>
    <property type="evidence" value="ECO:0007669"/>
    <property type="project" value="UniProtKB-UniRule"/>
</dbReference>
<dbReference type="EMBL" id="LJCQ01000168">
    <property type="protein sequence ID" value="KPV46888.1"/>
    <property type="molecule type" value="Genomic_DNA"/>
</dbReference>
<evidence type="ECO:0000256" key="10">
    <source>
        <dbReference type="HAMAP-Rule" id="MF_00278"/>
    </source>
</evidence>
<evidence type="ECO:0000256" key="2">
    <source>
        <dbReference type="ARBA" id="ARBA00011152"/>
    </source>
</evidence>
<dbReference type="NCBIfam" id="TIGR01855">
    <property type="entry name" value="IMP_synth_hisH"/>
    <property type="match status" value="1"/>
</dbReference>
<evidence type="ECO:0000256" key="4">
    <source>
        <dbReference type="ARBA" id="ARBA00022801"/>
    </source>
</evidence>
<feature type="domain" description="Glutamine amidotransferase" evidence="12">
    <location>
        <begin position="34"/>
        <end position="185"/>
    </location>
</feature>
<dbReference type="Pfam" id="PF00117">
    <property type="entry name" value="GATase"/>
    <property type="match status" value="1"/>
</dbReference>
<dbReference type="SUPFAM" id="SSF52317">
    <property type="entry name" value="Class I glutamine amidotransferase-like"/>
    <property type="match status" value="1"/>
</dbReference>
<evidence type="ECO:0000256" key="1">
    <source>
        <dbReference type="ARBA" id="ARBA00005091"/>
    </source>
</evidence>
<keyword evidence="7 10" id="KW-0456">Lyase</keyword>
<evidence type="ECO:0000313" key="14">
    <source>
        <dbReference type="Proteomes" id="UP000050515"/>
    </source>
</evidence>
<dbReference type="InterPro" id="IPR029062">
    <property type="entry name" value="Class_I_gatase-like"/>
</dbReference>
<dbReference type="InterPro" id="IPR010139">
    <property type="entry name" value="Imidazole-glycPsynth_HisH"/>
</dbReference>
<dbReference type="EC" id="4.3.2.10" evidence="10"/>
<dbReference type="GO" id="GO:0000107">
    <property type="term" value="F:imidazoleglycerol-phosphate synthase activity"/>
    <property type="evidence" value="ECO:0007669"/>
    <property type="project" value="UniProtKB-UniRule"/>
</dbReference>
<keyword evidence="4 10" id="KW-0378">Hydrolase</keyword>
<dbReference type="HAMAP" id="MF_00278">
    <property type="entry name" value="HisH"/>
    <property type="match status" value="1"/>
</dbReference>
<evidence type="ECO:0000256" key="9">
    <source>
        <dbReference type="ARBA" id="ARBA00049534"/>
    </source>
</evidence>
<dbReference type="PANTHER" id="PTHR42701">
    <property type="entry name" value="IMIDAZOLE GLYCEROL PHOSPHATE SYNTHASE SUBUNIT HISH"/>
    <property type="match status" value="1"/>
</dbReference>
<feature type="active site" evidence="10 11">
    <location>
        <position position="170"/>
    </location>
</feature>
<dbReference type="GO" id="GO:0004359">
    <property type="term" value="F:glutaminase activity"/>
    <property type="evidence" value="ECO:0007669"/>
    <property type="project" value="UniProtKB-EC"/>
</dbReference>
<dbReference type="GO" id="GO:0005737">
    <property type="term" value="C:cytoplasm"/>
    <property type="evidence" value="ECO:0007669"/>
    <property type="project" value="UniProtKB-SubCell"/>
</dbReference>
<keyword evidence="5 10" id="KW-0315">Glutamine amidotransferase</keyword>
<comment type="function">
    <text evidence="10">IGPS catalyzes the conversion of PRFAR and glutamine to IGP, AICAR and glutamate. The HisH subunit catalyzes the hydrolysis of glutamine to glutamate and ammonia as part of the synthesis of IGP and AICAR. The resulting ammonia molecule is channeled to the active site of HisF.</text>
</comment>
<dbReference type="Gene3D" id="3.40.50.880">
    <property type="match status" value="1"/>
</dbReference>
<evidence type="ECO:0000256" key="8">
    <source>
        <dbReference type="ARBA" id="ARBA00047838"/>
    </source>
</evidence>